<accession>A0A1I0FGY0</accession>
<protein>
    <submittedName>
        <fullName evidence="1">Lactaldehyde reductase</fullName>
    </submittedName>
</protein>
<organism evidence="1 2">
    <name type="scientific">Thomasclavelia cocleata</name>
    <dbReference type="NCBI Taxonomy" id="69824"/>
    <lineage>
        <taxon>Bacteria</taxon>
        <taxon>Bacillati</taxon>
        <taxon>Bacillota</taxon>
        <taxon>Erysipelotrichia</taxon>
        <taxon>Erysipelotrichales</taxon>
        <taxon>Coprobacillaceae</taxon>
        <taxon>Thomasclavelia</taxon>
    </lineage>
</organism>
<dbReference type="GeneID" id="78289749"/>
<sequence length="52" mass="6161">MKNAEKMNEMLYVKVEDEYIAFIERLKKLSQDVGIPKDLKEIVKIEDLDFLS</sequence>
<evidence type="ECO:0000313" key="2">
    <source>
        <dbReference type="Proteomes" id="UP000198558"/>
    </source>
</evidence>
<name>A0A1I0FGY0_9FIRM</name>
<gene>
    <name evidence="1" type="ORF">SAMN04489758_11917</name>
</gene>
<reference evidence="2" key="1">
    <citation type="submission" date="2016-10" db="EMBL/GenBank/DDBJ databases">
        <authorList>
            <person name="Varghese N."/>
            <person name="Submissions S."/>
        </authorList>
    </citation>
    <scope>NUCLEOTIDE SEQUENCE [LARGE SCALE GENOMIC DNA]</scope>
    <source>
        <strain evidence="2">DSM 1551</strain>
    </source>
</reference>
<dbReference type="AlphaFoldDB" id="A0A1I0FGY0"/>
<keyword evidence="2" id="KW-1185">Reference proteome</keyword>
<proteinExistence type="predicted"/>
<dbReference type="Proteomes" id="UP000198558">
    <property type="component" value="Unassembled WGS sequence"/>
</dbReference>
<evidence type="ECO:0000313" key="1">
    <source>
        <dbReference type="EMBL" id="SET57283.1"/>
    </source>
</evidence>
<dbReference type="RefSeq" id="WP_177165831.1">
    <property type="nucleotide sequence ID" value="NZ_FOIN01000019.1"/>
</dbReference>
<dbReference type="EMBL" id="FOIN01000019">
    <property type="protein sequence ID" value="SET57283.1"/>
    <property type="molecule type" value="Genomic_DNA"/>
</dbReference>